<proteinExistence type="inferred from homology"/>
<dbReference type="PANTHER" id="PTHR46203">
    <property type="entry name" value="PROBABLE PEPTIDE CHAIN RELEASE FACTOR C12ORF65"/>
    <property type="match status" value="1"/>
</dbReference>
<accession>A0A162MCG6</accession>
<gene>
    <name evidence="7" type="ORF">ISF_08437</name>
</gene>
<dbReference type="Gene3D" id="3.30.160.20">
    <property type="match status" value="1"/>
</dbReference>
<dbReference type="FunFam" id="3.30.160.20:FF:000065">
    <property type="entry name" value="Peptidyl-tRNA hydrolase domain protein"/>
    <property type="match status" value="1"/>
</dbReference>
<dbReference type="EMBL" id="AZHB01000030">
    <property type="protein sequence ID" value="OAA54210.1"/>
    <property type="molecule type" value="Genomic_DNA"/>
</dbReference>
<keyword evidence="7" id="KW-0378">Hydrolase</keyword>
<evidence type="ECO:0000259" key="6">
    <source>
        <dbReference type="Pfam" id="PF00472"/>
    </source>
</evidence>
<comment type="similarity">
    <text evidence="2">Belongs to the prokaryotic/mitochondrial release factor family.</text>
</comment>
<name>A0A162MCG6_CORFA</name>
<dbReference type="GO" id="GO:0005739">
    <property type="term" value="C:mitochondrion"/>
    <property type="evidence" value="ECO:0007669"/>
    <property type="project" value="UniProtKB-SubCell"/>
</dbReference>
<dbReference type="InterPro" id="IPR000352">
    <property type="entry name" value="Pep_chain_release_fac_I"/>
</dbReference>
<keyword evidence="3" id="KW-0809">Transit peptide</keyword>
<dbReference type="Proteomes" id="UP000076744">
    <property type="component" value="Unassembled WGS sequence"/>
</dbReference>
<dbReference type="OrthoDB" id="277888at2759"/>
<comment type="caution">
    <text evidence="7">The sequence shown here is derived from an EMBL/GenBank/DDBJ whole genome shotgun (WGS) entry which is preliminary data.</text>
</comment>
<reference evidence="7 8" key="1">
    <citation type="journal article" date="2016" name="Genome Biol. Evol.">
        <title>Divergent and convergent evolution of fungal pathogenicity.</title>
        <authorList>
            <person name="Shang Y."/>
            <person name="Xiao G."/>
            <person name="Zheng P."/>
            <person name="Cen K."/>
            <person name="Zhan S."/>
            <person name="Wang C."/>
        </authorList>
    </citation>
    <scope>NUCLEOTIDE SEQUENCE [LARGE SCALE GENOMIC DNA]</scope>
    <source>
        <strain evidence="7 8">ARSEF 2679</strain>
    </source>
</reference>
<evidence type="ECO:0000256" key="1">
    <source>
        <dbReference type="ARBA" id="ARBA00004173"/>
    </source>
</evidence>
<comment type="subcellular location">
    <subcellularLocation>
        <location evidence="1">Mitochondrion</location>
    </subcellularLocation>
</comment>
<dbReference type="InterPro" id="IPR045853">
    <property type="entry name" value="Pep_chain_release_fac_I_sf"/>
</dbReference>
<keyword evidence="8" id="KW-1185">Reference proteome</keyword>
<dbReference type="InterPro" id="IPR052405">
    <property type="entry name" value="Mito_Transl_Release_Factor"/>
</dbReference>
<dbReference type="GO" id="GO:0003747">
    <property type="term" value="F:translation release factor activity"/>
    <property type="evidence" value="ECO:0007669"/>
    <property type="project" value="InterPro"/>
</dbReference>
<dbReference type="GO" id="GO:0032543">
    <property type="term" value="P:mitochondrial translation"/>
    <property type="evidence" value="ECO:0007669"/>
    <property type="project" value="UniProtKB-ARBA"/>
</dbReference>
<evidence type="ECO:0000256" key="4">
    <source>
        <dbReference type="ARBA" id="ARBA00023128"/>
    </source>
</evidence>
<organism evidence="7 8">
    <name type="scientific">Cordyceps fumosorosea (strain ARSEF 2679)</name>
    <name type="common">Isaria fumosorosea</name>
    <dbReference type="NCBI Taxonomy" id="1081104"/>
    <lineage>
        <taxon>Eukaryota</taxon>
        <taxon>Fungi</taxon>
        <taxon>Dikarya</taxon>
        <taxon>Ascomycota</taxon>
        <taxon>Pezizomycotina</taxon>
        <taxon>Sordariomycetes</taxon>
        <taxon>Hypocreomycetidae</taxon>
        <taxon>Hypocreales</taxon>
        <taxon>Cordycipitaceae</taxon>
        <taxon>Cordyceps</taxon>
    </lineage>
</organism>
<feature type="region of interest" description="Disordered" evidence="5">
    <location>
        <begin position="115"/>
        <end position="205"/>
    </location>
</feature>
<dbReference type="GO" id="GO:0016787">
    <property type="term" value="F:hydrolase activity"/>
    <property type="evidence" value="ECO:0007669"/>
    <property type="project" value="UniProtKB-KW"/>
</dbReference>
<dbReference type="RefSeq" id="XP_018700783.1">
    <property type="nucleotide sequence ID" value="XM_018852040.1"/>
</dbReference>
<feature type="domain" description="Prokaryotic-type class I peptide chain release factors" evidence="6">
    <location>
        <begin position="40"/>
        <end position="139"/>
    </location>
</feature>
<dbReference type="GeneID" id="30024729"/>
<evidence type="ECO:0000313" key="8">
    <source>
        <dbReference type="Proteomes" id="UP000076744"/>
    </source>
</evidence>
<dbReference type="Pfam" id="PF00472">
    <property type="entry name" value="RF-1"/>
    <property type="match status" value="1"/>
</dbReference>
<evidence type="ECO:0000256" key="2">
    <source>
        <dbReference type="ARBA" id="ARBA00010835"/>
    </source>
</evidence>
<dbReference type="PANTHER" id="PTHR46203:SF1">
    <property type="entry name" value="MITOCHONDRIAL TRANSLATION RELEASE FACTOR IN RESCUE"/>
    <property type="match status" value="1"/>
</dbReference>
<evidence type="ECO:0000256" key="3">
    <source>
        <dbReference type="ARBA" id="ARBA00022946"/>
    </source>
</evidence>
<protein>
    <submittedName>
        <fullName evidence="7">Peptidyl-tRNA hydrolase domain protein</fullName>
    </submittedName>
</protein>
<feature type="compositionally biased region" description="Polar residues" evidence="5">
    <location>
        <begin position="184"/>
        <end position="205"/>
    </location>
</feature>
<evidence type="ECO:0000256" key="5">
    <source>
        <dbReference type="SAM" id="MobiDB-lite"/>
    </source>
</evidence>
<sequence>MLCLLHRGARIAATSSPRLFTHSALALQKPMPSRPKPPPDSELEESYLKGSGPGGQKINKTNSAVQIKHIPTGIVVKSQATRSRSQNRKIAREILAERLDDLRNGAESRAGVVGAVRKRRADSAAKKSRRKYRKLDEDRAAAAEEEEEGGGHAVPRTEAETRRVPGNGSDGSGHKSAEEPVNGKSESSQTSHDASSGQSPVDSTR</sequence>
<evidence type="ECO:0000313" key="7">
    <source>
        <dbReference type="EMBL" id="OAA54210.1"/>
    </source>
</evidence>
<dbReference type="AlphaFoldDB" id="A0A162MCG6"/>
<feature type="compositionally biased region" description="Basic residues" evidence="5">
    <location>
        <begin position="116"/>
        <end position="133"/>
    </location>
</feature>
<dbReference type="SUPFAM" id="SSF75620">
    <property type="entry name" value="Release factor"/>
    <property type="match status" value="1"/>
</dbReference>
<feature type="region of interest" description="Disordered" evidence="5">
    <location>
        <begin position="25"/>
        <end position="64"/>
    </location>
</feature>
<keyword evidence="4" id="KW-0496">Mitochondrion</keyword>